<evidence type="ECO:0000313" key="5">
    <source>
        <dbReference type="Proteomes" id="UP000184231"/>
    </source>
</evidence>
<sequence length="554" mass="62675">MKKKYVSIIKVVAILIVVNILASFFHARLDLTEDKRYTLTASSLQSVQRFDSPVIIDILLGGNLPAEFIKLKTETQQLLQEFSSENNNIKFNFVNPLEEEASVNNIISDLQGMGLTPVNVTIDHQGKVSQEILFPWALVNYNSTTIKVPLLKNKIGATTEQRVNNSVQHLEYAFANAFTKLNITQKKRVAIIKGNGELEDIYLADFLTEIREYYNIGAITLDSVAKNPEKVLEQLNGFDAAIIAKPTIAFTEAEKYILDQYMVQGGKSLWLVDGAVMEMDSLYNEKGAAFAVPRDVNLDDLFFKYGIRINPVLVNDLYFTQIVIASGEGNDSQYNPVPWYYHPMVFSKNNHPINNNIEALRLQFPSSIDTLANGYKKQILLQSSPLSKEEGLPKEIRLDIINTPPIKETYQQGNKPLAVLIEGEFTSAYSNRIKPIKLKDPIEKGSQNKMIVIADGDLIKNQVSNKRPLELGYDRWTNNFYGNKEFLINSLNYLLDETGLINIRNKKVAIPFLDEEKINDQKNKWQLINIGLPLILTLICGLIIGNIRKKKYGH</sequence>
<accession>A0A1M6MFL4</accession>
<dbReference type="RefSeq" id="WP_072765860.1">
    <property type="nucleotide sequence ID" value="NZ_FQYX01000041.1"/>
</dbReference>
<dbReference type="Pfam" id="PF23357">
    <property type="entry name" value="DUF7088"/>
    <property type="match status" value="1"/>
</dbReference>
<dbReference type="InterPro" id="IPR019863">
    <property type="entry name" value="Motility-assoc_ABC-rel_GldG"/>
</dbReference>
<feature type="transmembrane region" description="Helical" evidence="1">
    <location>
        <begin position="7"/>
        <end position="27"/>
    </location>
</feature>
<feature type="domain" description="DUF7088" evidence="3">
    <location>
        <begin position="33"/>
        <end position="139"/>
    </location>
</feature>
<dbReference type="AlphaFoldDB" id="A0A1M6MFL4"/>
<keyword evidence="1" id="KW-0472">Membrane</keyword>
<gene>
    <name evidence="4" type="ORF">SAMN04487911_1417</name>
</gene>
<evidence type="ECO:0000259" key="3">
    <source>
        <dbReference type="Pfam" id="PF23357"/>
    </source>
</evidence>
<dbReference type="Proteomes" id="UP000184231">
    <property type="component" value="Unassembled WGS sequence"/>
</dbReference>
<reference evidence="4 5" key="1">
    <citation type="submission" date="2016-11" db="EMBL/GenBank/DDBJ databases">
        <authorList>
            <person name="Jaros S."/>
            <person name="Januszkiewicz K."/>
            <person name="Wedrychowicz H."/>
        </authorList>
    </citation>
    <scope>NUCLEOTIDE SEQUENCE [LARGE SCALE GENOMIC DNA]</scope>
    <source>
        <strain evidence="4 5">CGMCC 1.8863</strain>
    </source>
</reference>
<dbReference type="NCBIfam" id="TIGR03521">
    <property type="entry name" value="GldG"/>
    <property type="match status" value="1"/>
</dbReference>
<dbReference type="InterPro" id="IPR055396">
    <property type="entry name" value="DUF7088"/>
</dbReference>
<keyword evidence="5" id="KW-1185">Reference proteome</keyword>
<dbReference type="InterPro" id="IPR019196">
    <property type="entry name" value="ABC_transp_unknown"/>
</dbReference>
<dbReference type="EMBL" id="FQYX01000041">
    <property type="protein sequence ID" value="SHJ82255.1"/>
    <property type="molecule type" value="Genomic_DNA"/>
</dbReference>
<feature type="transmembrane region" description="Helical" evidence="1">
    <location>
        <begin position="527"/>
        <end position="547"/>
    </location>
</feature>
<proteinExistence type="predicted"/>
<protein>
    <submittedName>
        <fullName evidence="4">Gliding-associated putative ABC transporter substrate-binding component GldG</fullName>
    </submittedName>
</protein>
<keyword evidence="1" id="KW-0812">Transmembrane</keyword>
<dbReference type="Pfam" id="PF09822">
    <property type="entry name" value="ABC_transp_aux"/>
    <property type="match status" value="1"/>
</dbReference>
<organism evidence="4 5">
    <name type="scientific">Arenibacter nanhaiticus</name>
    <dbReference type="NCBI Taxonomy" id="558155"/>
    <lineage>
        <taxon>Bacteria</taxon>
        <taxon>Pseudomonadati</taxon>
        <taxon>Bacteroidota</taxon>
        <taxon>Flavobacteriia</taxon>
        <taxon>Flavobacteriales</taxon>
        <taxon>Flavobacteriaceae</taxon>
        <taxon>Arenibacter</taxon>
    </lineage>
</organism>
<evidence type="ECO:0000259" key="2">
    <source>
        <dbReference type="Pfam" id="PF09822"/>
    </source>
</evidence>
<evidence type="ECO:0000256" key="1">
    <source>
        <dbReference type="SAM" id="Phobius"/>
    </source>
</evidence>
<feature type="domain" description="ABC-type uncharacterised transport system" evidence="2">
    <location>
        <begin position="186"/>
        <end position="490"/>
    </location>
</feature>
<evidence type="ECO:0000313" key="4">
    <source>
        <dbReference type="EMBL" id="SHJ82255.1"/>
    </source>
</evidence>
<keyword evidence="1" id="KW-1133">Transmembrane helix</keyword>
<dbReference type="STRING" id="558155.SAMN04487911_1417"/>
<name>A0A1M6MFL4_9FLAO</name>